<name>A0AAD5S2F6_9FUNG</name>
<evidence type="ECO:0000256" key="2">
    <source>
        <dbReference type="ARBA" id="ARBA00008376"/>
    </source>
</evidence>
<dbReference type="GO" id="GO:0005737">
    <property type="term" value="C:cytoplasm"/>
    <property type="evidence" value="ECO:0007669"/>
    <property type="project" value="UniProtKB-SubCell"/>
</dbReference>
<reference evidence="6" key="1">
    <citation type="submission" date="2020-05" db="EMBL/GenBank/DDBJ databases">
        <title>Phylogenomic resolution of chytrid fungi.</title>
        <authorList>
            <person name="Stajich J.E."/>
            <person name="Amses K."/>
            <person name="Simmons R."/>
            <person name="Seto K."/>
            <person name="Myers J."/>
            <person name="Bonds A."/>
            <person name="Quandt C.A."/>
            <person name="Barry K."/>
            <person name="Liu P."/>
            <person name="Grigoriev I."/>
            <person name="Longcore J.E."/>
            <person name="James T.Y."/>
        </authorList>
    </citation>
    <scope>NUCLEOTIDE SEQUENCE</scope>
    <source>
        <strain evidence="6">JEL0318</strain>
    </source>
</reference>
<evidence type="ECO:0000313" key="7">
    <source>
        <dbReference type="Proteomes" id="UP001212841"/>
    </source>
</evidence>
<feature type="compositionally biased region" description="Acidic residues" evidence="5">
    <location>
        <begin position="626"/>
        <end position="642"/>
    </location>
</feature>
<comment type="caution">
    <text evidence="6">The sequence shown here is derived from an EMBL/GenBank/DDBJ whole genome shotgun (WGS) entry which is preliminary data.</text>
</comment>
<gene>
    <name evidence="6" type="ORF">HK097_003737</name>
</gene>
<sequence length="888" mass="94869">MPDLSQMAVAVNAQIANLVGIAKQIAAQPSADDILKKEVPDACGAVTKSSNLLVSSTNDLVTDPHSSTGRTNLLEAVKGILSGTTDVLNVVDDADVRKILSTSQTVRNHLTNIQLYGTPATSTPPPAAQTQQGHISIIGQATQAIVPLAQLTTKRVSELLFATLQKRLQAAIAVLTKESPLLITACKTALVNPGNEGARGVRDGVCLRLIETCLEIERVVSFKSEEEAVAIENVRDISRVSRLITEEMTARVMAAAESGDAEEMEAVLEEEDKALEIILSYTTETLDTLTDPVQKTQIHAILTDITTAQQRVRRISKEVHLNPDRQSALLEAHTDLVHSTAALETGLHRAIVSDVSTLLSSLSTPTDPSTALGALQSLISSPTPSPESSQKAIEYFSTSSKQLSNLATIAIESLIDENPTLAQDVKMRRDRVADLSGAVEMAARLVVQGGGKDVAAGEYYKGVVAAYVESVRELEKVLVGQEGVFKGHELVSGTQNAIDQYMLALQTATQSGDVESTRREAAKLASAANNFVLIAQRELENTADAAYKNELQVKIREVELVLPNILATALTVSQTTDMSAITAGTDLFAAVRGLSDTLASLGSLVKTYKGAPPDILTLPPRALTPPEEEAPEIEMEDQEEGTVEGVEPSISAQPEPVQAEAVGEKESEEQQTDFLHPLSQPGPRLSISGKGGRASVSSQGRRVSVASGGRRRSVSSRRSSIAAPPGMILNHQVEQLAEKLGDIVIVEDAAPVMLTQEEATENPIKAAGQELKVETSNWTTDSNPIISLATDLSTHLLTLSTHHQTLRHNPTPQTKKSFISTAHTLSSSSTQFTKSVQHLASLCTDARLKRQLLLNLEKIESLSQQLKIVAAVKASNPGDRDQDAQLVA</sequence>
<dbReference type="AlphaFoldDB" id="A0AAD5S2F6"/>
<proteinExistence type="inferred from homology"/>
<dbReference type="InterPro" id="IPR036723">
    <property type="entry name" value="Alpha-catenin/vinculin-like_sf"/>
</dbReference>
<evidence type="ECO:0000256" key="4">
    <source>
        <dbReference type="ARBA" id="ARBA00023203"/>
    </source>
</evidence>
<evidence type="ECO:0000256" key="5">
    <source>
        <dbReference type="SAM" id="MobiDB-lite"/>
    </source>
</evidence>
<feature type="non-terminal residue" evidence="6">
    <location>
        <position position="888"/>
    </location>
</feature>
<dbReference type="GO" id="GO:0007155">
    <property type="term" value="P:cell adhesion"/>
    <property type="evidence" value="ECO:0007669"/>
    <property type="project" value="InterPro"/>
</dbReference>
<protein>
    <recommendedName>
        <fullName evidence="8">Vinculin</fullName>
    </recommendedName>
</protein>
<dbReference type="EMBL" id="JADGJD010001900">
    <property type="protein sequence ID" value="KAJ3036794.1"/>
    <property type="molecule type" value="Genomic_DNA"/>
</dbReference>
<feature type="compositionally biased region" description="Low complexity" evidence="5">
    <location>
        <begin position="693"/>
        <end position="708"/>
    </location>
</feature>
<evidence type="ECO:0000313" key="6">
    <source>
        <dbReference type="EMBL" id="KAJ3036794.1"/>
    </source>
</evidence>
<evidence type="ECO:0008006" key="8">
    <source>
        <dbReference type="Google" id="ProtNLM"/>
    </source>
</evidence>
<dbReference type="Proteomes" id="UP001212841">
    <property type="component" value="Unassembled WGS sequence"/>
</dbReference>
<feature type="region of interest" description="Disordered" evidence="5">
    <location>
        <begin position="616"/>
        <end position="720"/>
    </location>
</feature>
<evidence type="ECO:0000256" key="1">
    <source>
        <dbReference type="ARBA" id="ARBA00004496"/>
    </source>
</evidence>
<dbReference type="InterPro" id="IPR017997">
    <property type="entry name" value="Vinculin"/>
</dbReference>
<dbReference type="SUPFAM" id="SSF47220">
    <property type="entry name" value="alpha-catenin/vinculin-like"/>
    <property type="match status" value="3"/>
</dbReference>
<dbReference type="PANTHER" id="PTHR46180">
    <property type="entry name" value="VINCULIN"/>
    <property type="match status" value="1"/>
</dbReference>
<evidence type="ECO:0000256" key="3">
    <source>
        <dbReference type="ARBA" id="ARBA00022490"/>
    </source>
</evidence>
<keyword evidence="4" id="KW-0009">Actin-binding</keyword>
<keyword evidence="3" id="KW-0963">Cytoplasm</keyword>
<comment type="subcellular location">
    <subcellularLocation>
        <location evidence="1">Cytoplasm</location>
    </subcellularLocation>
</comment>
<dbReference type="Gene3D" id="1.20.120.230">
    <property type="entry name" value="Alpha-catenin/vinculin-like"/>
    <property type="match status" value="3"/>
</dbReference>
<accession>A0AAD5S2F6</accession>
<dbReference type="GO" id="GO:0051015">
    <property type="term" value="F:actin filament binding"/>
    <property type="evidence" value="ECO:0007669"/>
    <property type="project" value="InterPro"/>
</dbReference>
<keyword evidence="7" id="KW-1185">Reference proteome</keyword>
<dbReference type="Pfam" id="PF01044">
    <property type="entry name" value="Vinculin"/>
    <property type="match status" value="2"/>
</dbReference>
<organism evidence="6 7">
    <name type="scientific">Rhizophlyctis rosea</name>
    <dbReference type="NCBI Taxonomy" id="64517"/>
    <lineage>
        <taxon>Eukaryota</taxon>
        <taxon>Fungi</taxon>
        <taxon>Fungi incertae sedis</taxon>
        <taxon>Chytridiomycota</taxon>
        <taxon>Chytridiomycota incertae sedis</taxon>
        <taxon>Chytridiomycetes</taxon>
        <taxon>Rhizophlyctidales</taxon>
        <taxon>Rhizophlyctidaceae</taxon>
        <taxon>Rhizophlyctis</taxon>
    </lineage>
</organism>
<dbReference type="InterPro" id="IPR006077">
    <property type="entry name" value="Vinculin/catenin"/>
</dbReference>
<comment type="similarity">
    <text evidence="2">Belongs to the vinculin/alpha-catenin family.</text>
</comment>